<dbReference type="InterPro" id="IPR019172">
    <property type="entry name" value="Osteopetrosis-assoc_TM_1"/>
</dbReference>
<dbReference type="Pfam" id="PF09777">
    <property type="entry name" value="OSTMP1"/>
    <property type="match status" value="1"/>
</dbReference>
<dbReference type="Proteomes" id="UP000046393">
    <property type="component" value="Unplaced"/>
</dbReference>
<keyword evidence="1" id="KW-0812">Transmembrane</keyword>
<organism evidence="2 3">
    <name type="scientific">Syphacia muris</name>
    <dbReference type="NCBI Taxonomy" id="451379"/>
    <lineage>
        <taxon>Eukaryota</taxon>
        <taxon>Metazoa</taxon>
        <taxon>Ecdysozoa</taxon>
        <taxon>Nematoda</taxon>
        <taxon>Chromadorea</taxon>
        <taxon>Rhabditida</taxon>
        <taxon>Spirurina</taxon>
        <taxon>Oxyuridomorpha</taxon>
        <taxon>Oxyuroidea</taxon>
        <taxon>Oxyuridae</taxon>
        <taxon>Syphacia</taxon>
    </lineage>
</organism>
<dbReference type="AlphaFoldDB" id="A0A0N5ATQ4"/>
<dbReference type="STRING" id="451379.A0A0N5ATQ4"/>
<accession>A0A0N5ATQ4</accession>
<dbReference type="GO" id="GO:0005829">
    <property type="term" value="C:cytosol"/>
    <property type="evidence" value="ECO:0007669"/>
    <property type="project" value="TreeGrafter"/>
</dbReference>
<evidence type="ECO:0000313" key="3">
    <source>
        <dbReference type="WBParaSite" id="SMUV_0000822001-mRNA-1"/>
    </source>
</evidence>
<proteinExistence type="predicted"/>
<dbReference type="PANTHER" id="PTHR15644">
    <property type="entry name" value="OSTEOPETROSIS ASSOCIATED TRANSMEMBRANE PROTEIN 1"/>
    <property type="match status" value="1"/>
</dbReference>
<dbReference type="PANTHER" id="PTHR15644:SF2">
    <property type="entry name" value="OSTEOPETROSIS-ASSOCIATED TRANSMEMBRANE PROTEIN 1"/>
    <property type="match status" value="1"/>
</dbReference>
<evidence type="ECO:0000313" key="2">
    <source>
        <dbReference type="Proteomes" id="UP000046393"/>
    </source>
</evidence>
<keyword evidence="2" id="KW-1185">Reference proteome</keyword>
<reference evidence="3" key="1">
    <citation type="submission" date="2017-02" db="UniProtKB">
        <authorList>
            <consortium name="WormBaseParasite"/>
        </authorList>
    </citation>
    <scope>IDENTIFICATION</scope>
</reference>
<keyword evidence="1" id="KW-0472">Membrane</keyword>
<feature type="transmembrane region" description="Helical" evidence="1">
    <location>
        <begin position="191"/>
        <end position="211"/>
    </location>
</feature>
<name>A0A0N5ATQ4_9BILA</name>
<protein>
    <submittedName>
        <fullName evidence="3">Osteopetrosis-associated transmembrane protein 1</fullName>
    </submittedName>
</protein>
<keyword evidence="1" id="KW-1133">Transmembrane helix</keyword>
<sequence length="259" mass="30079">MVNCSAYFSSPPKVCINCIEEYIAIKQMEYDLKHLNNVTSLDGTPCSTVIYSNYLVSYNEEITSAVTRQIWDASQCDACINIEWGFNEQNTNYSFVNATFIFQKKLFDWRHCVANYSANNVPLLSETNYSAVCQNCLKTFDLLFDYYWDSYMNPDLDFCLDVETTMNDSMNLWHKVWHCSEDKVKDREHDWTLVLFSFAMLASITFFFYVGSYVQSERSQRNLIKYSRMELPRGVRSRLLSSSNFSDTGVNPSTSDVVL</sequence>
<evidence type="ECO:0000256" key="1">
    <source>
        <dbReference type="SAM" id="Phobius"/>
    </source>
</evidence>
<dbReference type="WBParaSite" id="SMUV_0000822001-mRNA-1">
    <property type="protein sequence ID" value="SMUV_0000822001-mRNA-1"/>
    <property type="gene ID" value="SMUV_0000822001"/>
</dbReference>